<dbReference type="STRING" id="525373.HMPREF0766_13353"/>
<dbReference type="EMBL" id="ACHA02000012">
    <property type="protein sequence ID" value="EFK56150.1"/>
    <property type="molecule type" value="Genomic_DNA"/>
</dbReference>
<dbReference type="AlphaFoldDB" id="D7VQU9"/>
<dbReference type="Proteomes" id="UP000006258">
    <property type="component" value="Unassembled WGS sequence"/>
</dbReference>
<protein>
    <submittedName>
        <fullName evidence="1">Uncharacterized protein</fullName>
    </submittedName>
</protein>
<organism evidence="1 2">
    <name type="scientific">Sphingobacterium spiritivorum ATCC 33861</name>
    <dbReference type="NCBI Taxonomy" id="525373"/>
    <lineage>
        <taxon>Bacteria</taxon>
        <taxon>Pseudomonadati</taxon>
        <taxon>Bacteroidota</taxon>
        <taxon>Sphingobacteriia</taxon>
        <taxon>Sphingobacteriales</taxon>
        <taxon>Sphingobacteriaceae</taxon>
        <taxon>Sphingobacterium</taxon>
    </lineage>
</organism>
<name>D7VQU9_SPHSI</name>
<keyword evidence="2" id="KW-1185">Reference proteome</keyword>
<sequence>MFFVLYILSFPYAKAGRHQFPKKKAEYILESVHLYRSLSL</sequence>
<proteinExistence type="predicted"/>
<evidence type="ECO:0000313" key="1">
    <source>
        <dbReference type="EMBL" id="EFK56150.1"/>
    </source>
</evidence>
<comment type="caution">
    <text evidence="1">The sequence shown here is derived from an EMBL/GenBank/DDBJ whole genome shotgun (WGS) entry which is preliminary data.</text>
</comment>
<reference evidence="1" key="1">
    <citation type="submission" date="2010-07" db="EMBL/GenBank/DDBJ databases">
        <authorList>
            <person name="Muzny D."/>
            <person name="Qin X."/>
            <person name="Buhay C."/>
            <person name="Dugan-Rocha S."/>
            <person name="Ding Y."/>
            <person name="Chen G."/>
            <person name="Hawes A."/>
            <person name="Holder M."/>
            <person name="Jhangiani S."/>
            <person name="Johnson A."/>
            <person name="Khan Z."/>
            <person name="Li Z."/>
            <person name="Liu W."/>
            <person name="Liu X."/>
            <person name="Perez L."/>
            <person name="Shen H."/>
            <person name="Wang Q."/>
            <person name="Watt J."/>
            <person name="Xi L."/>
            <person name="Xin Y."/>
            <person name="Zhou J."/>
            <person name="Deng J."/>
            <person name="Jiang H."/>
            <person name="Liu Y."/>
            <person name="Qu J."/>
            <person name="Song X.-Z."/>
            <person name="Zhang L."/>
            <person name="Villasana D."/>
            <person name="Johnson A."/>
            <person name="Liu J."/>
            <person name="Liyanage D."/>
            <person name="Lorensuhewa L."/>
            <person name="Robinson T."/>
            <person name="Song A."/>
            <person name="Song B.-B."/>
            <person name="Dinh H."/>
            <person name="Thornton R."/>
            <person name="Coyle M."/>
            <person name="Francisco L."/>
            <person name="Jackson L."/>
            <person name="Javaid M."/>
            <person name="Korchina V."/>
            <person name="Kovar C."/>
            <person name="Mata R."/>
            <person name="Mathew T."/>
            <person name="Ngo R."/>
            <person name="Nguyen L."/>
            <person name="Nguyen N."/>
            <person name="Okwuonu G."/>
            <person name="Ongeri F."/>
            <person name="Pham C."/>
            <person name="Simmons D."/>
            <person name="Wilczek-Boney K."/>
            <person name="Hale W."/>
            <person name="Jakkamsetti A."/>
            <person name="Pham P."/>
            <person name="Ruth R."/>
            <person name="San Lucas F."/>
            <person name="Warren J."/>
            <person name="Zhang J."/>
            <person name="Zhao Z."/>
            <person name="Zhou C."/>
            <person name="Zhu D."/>
            <person name="Lee S."/>
            <person name="Bess C."/>
            <person name="Blankenburg K."/>
            <person name="Forbes L."/>
            <person name="Fu Q."/>
            <person name="Gubbala S."/>
            <person name="Hirani K."/>
            <person name="Jayaseelan J.C."/>
            <person name="Lara F."/>
            <person name="Munidasa M."/>
            <person name="Palculict T."/>
            <person name="Patil S."/>
            <person name="Pu L.-L."/>
            <person name="Saada N."/>
            <person name="Tang L."/>
            <person name="Weissenberger G."/>
            <person name="Zhu Y."/>
            <person name="Hemphill L."/>
            <person name="Shang Y."/>
            <person name="Youmans B."/>
            <person name="Ayvaz T."/>
            <person name="Ross M."/>
            <person name="Santibanez J."/>
            <person name="Aqrawi P."/>
            <person name="Gross S."/>
            <person name="Joshi V."/>
            <person name="Fowler G."/>
            <person name="Nazareth L."/>
            <person name="Reid J."/>
            <person name="Worley K."/>
            <person name="Petrosino J."/>
            <person name="Highlander S."/>
            <person name="Gibbs R."/>
        </authorList>
    </citation>
    <scope>NUCLEOTIDE SEQUENCE [LARGE SCALE GENOMIC DNA]</scope>
    <source>
        <strain evidence="1">ATCC 33861</strain>
    </source>
</reference>
<dbReference type="HOGENOM" id="CLU_3296706_0_0_10"/>
<evidence type="ECO:0000313" key="2">
    <source>
        <dbReference type="Proteomes" id="UP000006258"/>
    </source>
</evidence>
<accession>D7VQU9</accession>
<gene>
    <name evidence="1" type="ORF">HMPREF0766_13353</name>
</gene>